<evidence type="ECO:0000259" key="2">
    <source>
        <dbReference type="Pfam" id="PF05189"/>
    </source>
</evidence>
<name>A0A4Q9L2H9_9MICR</name>
<organism evidence="3 4">
    <name type="scientific">Hamiltosporidium tvaerminnensis</name>
    <dbReference type="NCBI Taxonomy" id="1176355"/>
    <lineage>
        <taxon>Eukaryota</taxon>
        <taxon>Fungi</taxon>
        <taxon>Fungi incertae sedis</taxon>
        <taxon>Microsporidia</taxon>
        <taxon>Dubosqiidae</taxon>
        <taxon>Hamiltosporidium</taxon>
    </lineage>
</organism>
<proteinExistence type="predicted"/>
<sequence length="340" mass="39244">MIILEQPNDNIFSFILVYGIISKKTIKIEKFKKNNFITSFLNLIEKITVNTKYEIKENFVFYPGDIYGGKDIHDCLVYNISMYIIPLLILAPFTKKEMQITFTGITNNRQTSIDMIRLAYLKVLKDFGVENIEIKILKRGFEPEGKGEVFFRCGNVEFLNNIEKSREEKLIKIRGMVVGSKINSSIPHSLIELIKDGVTNFTENVKVYTDLRTSTSSGPSPGYQLILYAEGKKTFYFSEELGDERLCSSLVTKAIGDLIKSIKNSESYDVKVLPLVFTFLALTSHNVSEIRIRKIGEDCKIILNYLKIFFSYRYSFKREEKNKIINSFGNGYRNIYRTIK</sequence>
<evidence type="ECO:0000313" key="3">
    <source>
        <dbReference type="EMBL" id="TBU01643.1"/>
    </source>
</evidence>
<dbReference type="Gene3D" id="3.65.10.20">
    <property type="entry name" value="RNA 3'-terminal phosphate cyclase domain"/>
    <property type="match status" value="1"/>
</dbReference>
<accession>A0A4Q9L2H9</accession>
<dbReference type="PANTHER" id="PTHR11096:SF1">
    <property type="entry name" value="RNA 3'-TERMINAL PHOSPHATE CYCLASE-LIKE PROTEIN"/>
    <property type="match status" value="1"/>
</dbReference>
<dbReference type="Proteomes" id="UP000292362">
    <property type="component" value="Unassembled WGS sequence"/>
</dbReference>
<dbReference type="InterPro" id="IPR036553">
    <property type="entry name" value="RPTC_insert"/>
</dbReference>
<dbReference type="InterPro" id="IPR013792">
    <property type="entry name" value="RNA3'P_cycl/enolpyr_Trfase_a/b"/>
</dbReference>
<feature type="domain" description="RNA 3'-terminal phosphate cyclase insert" evidence="2">
    <location>
        <begin position="167"/>
        <end position="246"/>
    </location>
</feature>
<evidence type="ECO:0000259" key="1">
    <source>
        <dbReference type="Pfam" id="PF01137"/>
    </source>
</evidence>
<comment type="caution">
    <text evidence="3">The sequence shown here is derived from an EMBL/GenBank/DDBJ whole genome shotgun (WGS) entry which is preliminary data.</text>
</comment>
<dbReference type="Pfam" id="PF01137">
    <property type="entry name" value="RTC"/>
    <property type="match status" value="1"/>
</dbReference>
<dbReference type="EMBL" id="PITJ01000661">
    <property type="protein sequence ID" value="TBU01643.1"/>
    <property type="molecule type" value="Genomic_DNA"/>
</dbReference>
<evidence type="ECO:0000313" key="4">
    <source>
        <dbReference type="Proteomes" id="UP000292362"/>
    </source>
</evidence>
<dbReference type="GO" id="GO:0005730">
    <property type="term" value="C:nucleolus"/>
    <property type="evidence" value="ECO:0007669"/>
    <property type="project" value="TreeGrafter"/>
</dbReference>
<reference evidence="3 4" key="1">
    <citation type="submission" date="2017-12" db="EMBL/GenBank/DDBJ databases">
        <authorList>
            <person name="Pombert J.-F."/>
            <person name="Haag K.L."/>
            <person name="Ebert D."/>
        </authorList>
    </citation>
    <scope>NUCLEOTIDE SEQUENCE [LARGE SCALE GENOMIC DNA]</scope>
    <source>
        <strain evidence="3">FI-OER-3-3</strain>
    </source>
</reference>
<feature type="domain" description="RNA 3'-terminal phosphate cyclase" evidence="1">
    <location>
        <begin position="15"/>
        <end position="314"/>
    </location>
</feature>
<dbReference type="PANTHER" id="PTHR11096">
    <property type="entry name" value="RNA 3' TERMINAL PHOSPHATE CYCLASE"/>
    <property type="match status" value="1"/>
</dbReference>
<dbReference type="Pfam" id="PF05189">
    <property type="entry name" value="RTC_insert"/>
    <property type="match status" value="1"/>
</dbReference>
<dbReference type="AlphaFoldDB" id="A0A4Q9L2H9"/>
<dbReference type="InterPro" id="IPR013791">
    <property type="entry name" value="RNA3'-term_phos_cycl_insert"/>
</dbReference>
<dbReference type="InterPro" id="IPR037136">
    <property type="entry name" value="RNA3'_phos_cyclase_dom_sf"/>
</dbReference>
<dbReference type="VEuPathDB" id="MicrosporidiaDB:CWI37_0661p0020"/>
<dbReference type="Gene3D" id="3.30.360.20">
    <property type="entry name" value="RNA 3'-terminal phosphate cyclase, insert domain"/>
    <property type="match status" value="1"/>
</dbReference>
<gene>
    <name evidence="3" type="ORF">CWI37_0661p0020</name>
</gene>
<protein>
    <submittedName>
        <fullName evidence="3">RNA 3'-terminal phosphate cyclase</fullName>
    </submittedName>
</protein>
<dbReference type="InterPro" id="IPR023797">
    <property type="entry name" value="RNA3'_phos_cyclase_dom"/>
</dbReference>
<dbReference type="GO" id="GO:0004521">
    <property type="term" value="F:RNA endonuclease activity"/>
    <property type="evidence" value="ECO:0007669"/>
    <property type="project" value="TreeGrafter"/>
</dbReference>
<dbReference type="InterPro" id="IPR000228">
    <property type="entry name" value="RNA3'_term_phos_cyc"/>
</dbReference>
<dbReference type="SUPFAM" id="SSF55205">
    <property type="entry name" value="EPT/RTPC-like"/>
    <property type="match status" value="1"/>
</dbReference>
<dbReference type="GO" id="GO:0000479">
    <property type="term" value="P:endonucleolytic cleavage of tricistronic rRNA transcript (SSU-rRNA, 5.8S rRNA, LSU-rRNA)"/>
    <property type="evidence" value="ECO:0007669"/>
    <property type="project" value="TreeGrafter"/>
</dbReference>